<comment type="caution">
    <text evidence="1">The sequence shown here is derived from an EMBL/GenBank/DDBJ whole genome shotgun (WGS) entry which is preliminary data.</text>
</comment>
<name>A0ABD1UP63_9LAMI</name>
<dbReference type="Proteomes" id="UP001604336">
    <property type="component" value="Unassembled WGS sequence"/>
</dbReference>
<dbReference type="AlphaFoldDB" id="A0ABD1UP63"/>
<accession>A0ABD1UP63</accession>
<sequence>MDIDHERTAISEILFRFTGDSLILQERITFTVDFELPPCHLKKFMEFLVVDTYSTYHGVLGKPVLQKFVGDSIHHLAIKFLTLGGVAKIRGNQIEAKSCYMNALHKVANCEETSRSNDGQNRADGYRS</sequence>
<evidence type="ECO:0000313" key="1">
    <source>
        <dbReference type="EMBL" id="KAL2526844.1"/>
    </source>
</evidence>
<organism evidence="1 2">
    <name type="scientific">Abeliophyllum distichum</name>
    <dbReference type="NCBI Taxonomy" id="126358"/>
    <lineage>
        <taxon>Eukaryota</taxon>
        <taxon>Viridiplantae</taxon>
        <taxon>Streptophyta</taxon>
        <taxon>Embryophyta</taxon>
        <taxon>Tracheophyta</taxon>
        <taxon>Spermatophyta</taxon>
        <taxon>Magnoliopsida</taxon>
        <taxon>eudicotyledons</taxon>
        <taxon>Gunneridae</taxon>
        <taxon>Pentapetalae</taxon>
        <taxon>asterids</taxon>
        <taxon>lamiids</taxon>
        <taxon>Lamiales</taxon>
        <taxon>Oleaceae</taxon>
        <taxon>Forsythieae</taxon>
        <taxon>Abeliophyllum</taxon>
    </lineage>
</organism>
<gene>
    <name evidence="1" type="ORF">Adt_11898</name>
</gene>
<reference evidence="2" key="1">
    <citation type="submission" date="2024-07" db="EMBL/GenBank/DDBJ databases">
        <title>Two chromosome-level genome assemblies of Korean endemic species Abeliophyllum distichum and Forsythia ovata (Oleaceae).</title>
        <authorList>
            <person name="Jang H."/>
        </authorList>
    </citation>
    <scope>NUCLEOTIDE SEQUENCE [LARGE SCALE GENOMIC DNA]</scope>
</reference>
<keyword evidence="2" id="KW-1185">Reference proteome</keyword>
<dbReference type="EMBL" id="JBFOLK010000003">
    <property type="protein sequence ID" value="KAL2526844.1"/>
    <property type="molecule type" value="Genomic_DNA"/>
</dbReference>
<evidence type="ECO:0000313" key="2">
    <source>
        <dbReference type="Proteomes" id="UP001604336"/>
    </source>
</evidence>
<protein>
    <submittedName>
        <fullName evidence="1">Uncharacterized protein</fullName>
    </submittedName>
</protein>
<proteinExistence type="predicted"/>